<accession>A0A246GIM2</accession>
<sequence>MEFYKQEENYKIIGICMEVHRILGPGLLEIVYKDALEIEFRENNIPFEREKELTIDYKGIILLHKFYADFIVFDEIILEIKSAKEINNEHIAQTLNYMKLAETQLGIIANFQNKSLVHKRLIL</sequence>
<dbReference type="EMBL" id="MTCZ01000057">
    <property type="protein sequence ID" value="OWP84066.1"/>
    <property type="molecule type" value="Genomic_DNA"/>
</dbReference>
<dbReference type="Pfam" id="PF13366">
    <property type="entry name" value="PDDEXK_3"/>
    <property type="match status" value="1"/>
</dbReference>
<dbReference type="Proteomes" id="UP000197768">
    <property type="component" value="Unassembled WGS sequence"/>
</dbReference>
<evidence type="ECO:0000313" key="2">
    <source>
        <dbReference type="Proteomes" id="UP000197768"/>
    </source>
</evidence>
<name>A0A246GIM2_9FLAO</name>
<evidence type="ECO:0000313" key="1">
    <source>
        <dbReference type="EMBL" id="OWP84066.1"/>
    </source>
</evidence>
<gene>
    <name evidence="1" type="ORF">BWK59_07265</name>
</gene>
<dbReference type="RefSeq" id="WP_088392496.1">
    <property type="nucleotide sequence ID" value="NZ_MTCZ01000057.1"/>
</dbReference>
<reference evidence="1 2" key="1">
    <citation type="journal article" date="2017" name="Infect. Genet. Evol.">
        <title>Comparative genome analysis of fish pathogen Flavobacterium columnare reveals extensive sequence diversity within the species.</title>
        <authorList>
            <person name="Kayansamruaj P."/>
            <person name="Dong H.T."/>
            <person name="Hirono I."/>
            <person name="Kondo H."/>
            <person name="Senapin S."/>
            <person name="Rodkhum C."/>
        </authorList>
    </citation>
    <scope>NUCLEOTIDE SEQUENCE [LARGE SCALE GENOMIC DNA]</scope>
    <source>
        <strain evidence="1 2">1215</strain>
    </source>
</reference>
<keyword evidence="1" id="KW-0830">Ubiquinone</keyword>
<protein>
    <submittedName>
        <fullName evidence="1">NADH:ubiquinone oxidoreductase</fullName>
    </submittedName>
</protein>
<organism evidence="1 2">
    <name type="scientific">Flavobacterium davisii</name>
    <dbReference type="NCBI Taxonomy" id="2906077"/>
    <lineage>
        <taxon>Bacteria</taxon>
        <taxon>Pseudomonadati</taxon>
        <taxon>Bacteroidota</taxon>
        <taxon>Flavobacteriia</taxon>
        <taxon>Flavobacteriales</taxon>
        <taxon>Flavobacteriaceae</taxon>
        <taxon>Flavobacterium</taxon>
    </lineage>
</organism>
<dbReference type="InterPro" id="IPR026350">
    <property type="entry name" value="GxxExxY"/>
</dbReference>
<comment type="caution">
    <text evidence="1">The sequence shown here is derived from an EMBL/GenBank/DDBJ whole genome shotgun (WGS) entry which is preliminary data.</text>
</comment>
<proteinExistence type="predicted"/>
<dbReference type="NCBIfam" id="TIGR04256">
    <property type="entry name" value="GxxExxY"/>
    <property type="match status" value="1"/>
</dbReference>
<dbReference type="AlphaFoldDB" id="A0A246GIM2"/>